<dbReference type="InterPro" id="IPR002110">
    <property type="entry name" value="Ankyrin_rpt"/>
</dbReference>
<dbReference type="SMART" id="SM00248">
    <property type="entry name" value="ANK"/>
    <property type="match status" value="5"/>
</dbReference>
<reference evidence="3" key="1">
    <citation type="journal article" date="2020" name="Stud. Mycol.">
        <title>101 Dothideomycetes genomes: a test case for predicting lifestyles and emergence of pathogens.</title>
        <authorList>
            <person name="Haridas S."/>
            <person name="Albert R."/>
            <person name="Binder M."/>
            <person name="Bloem J."/>
            <person name="Labutti K."/>
            <person name="Salamov A."/>
            <person name="Andreopoulos B."/>
            <person name="Baker S."/>
            <person name="Barry K."/>
            <person name="Bills G."/>
            <person name="Bluhm B."/>
            <person name="Cannon C."/>
            <person name="Castanera R."/>
            <person name="Culley D."/>
            <person name="Daum C."/>
            <person name="Ezra D."/>
            <person name="Gonzalez J."/>
            <person name="Henrissat B."/>
            <person name="Kuo A."/>
            <person name="Liang C."/>
            <person name="Lipzen A."/>
            <person name="Lutzoni F."/>
            <person name="Magnuson J."/>
            <person name="Mondo S."/>
            <person name="Nolan M."/>
            <person name="Ohm R."/>
            <person name="Pangilinan J."/>
            <person name="Park H.-J."/>
            <person name="Ramirez L."/>
            <person name="Alfaro M."/>
            <person name="Sun H."/>
            <person name="Tritt A."/>
            <person name="Yoshinaga Y."/>
            <person name="Zwiers L.-H."/>
            <person name="Turgeon B."/>
            <person name="Goodwin S."/>
            <person name="Spatafora J."/>
            <person name="Crous P."/>
            <person name="Grigoriev I."/>
        </authorList>
    </citation>
    <scope>NUCLEOTIDE SEQUENCE</scope>
    <source>
        <strain evidence="3">CBS 379.55</strain>
    </source>
</reference>
<dbReference type="RefSeq" id="XP_033654796.1">
    <property type="nucleotide sequence ID" value="XM_033802679.1"/>
</dbReference>
<sequence>MHLLDLPRELLDEIVKQAILARQLKRALRLRLVNKFFASAVMEAIYTYHLLDYFSEDLYDRKASKKIVLPYFIHRLSSPKSVHGFPYLECIRTAAEEVHKANQGCDNSQSVAIETYLRPLCTAALPQGYPHMGGDDVVNLRQIYHRRAEVTDKQYELSLFAAAIITNTFPMIERAMEKDYVVEALDPDTDPNVIFGEYLEIAAKYGTEHTVEYLLTNGVSTSEIKCEQRATLLAYAARAGRADMVRFIYAFKADDDDLPWATETGRMALQNTVDTPSPAIFDFLAELRKLHALEPPNQPLYSLLSTHSWSGNVEIVKRLLELKPLFPKSRRSGIPYSETPEAYFLPAGRAACWRGHKEVLDCLLAHGAEPASRFVSAAAECGHLELARELLDRGFPAPKWLFHSRCGDVGPIRLLLDAGTSPEWFHDPDGWCHASSPSSLVCAIALENEALFKLLLERGAHLNKWAGDCYITAKVNGLESMVLLLEAHGVDIEKCAAAYQKRLRRLEK</sequence>
<name>A0A6A6JL75_WESOR</name>
<evidence type="ECO:0000313" key="4">
    <source>
        <dbReference type="Proteomes" id="UP000800097"/>
    </source>
</evidence>
<evidence type="ECO:0000313" key="3">
    <source>
        <dbReference type="EMBL" id="KAF2277257.1"/>
    </source>
</evidence>
<proteinExistence type="predicted"/>
<dbReference type="Proteomes" id="UP000800097">
    <property type="component" value="Unassembled WGS sequence"/>
</dbReference>
<keyword evidence="1" id="KW-0677">Repeat</keyword>
<protein>
    <submittedName>
        <fullName evidence="3">Ankyrin</fullName>
    </submittedName>
</protein>
<gene>
    <name evidence="3" type="ORF">EI97DRAFT_500846</name>
</gene>
<dbReference type="SUPFAM" id="SSF48403">
    <property type="entry name" value="Ankyrin repeat"/>
    <property type="match status" value="1"/>
</dbReference>
<dbReference type="PANTHER" id="PTHR24198">
    <property type="entry name" value="ANKYRIN REPEAT AND PROTEIN KINASE DOMAIN-CONTAINING PROTEIN"/>
    <property type="match status" value="1"/>
</dbReference>
<dbReference type="GeneID" id="54555854"/>
<dbReference type="OrthoDB" id="3799861at2759"/>
<accession>A0A6A6JL75</accession>
<evidence type="ECO:0000256" key="1">
    <source>
        <dbReference type="ARBA" id="ARBA00022737"/>
    </source>
</evidence>
<organism evidence="3 4">
    <name type="scientific">Westerdykella ornata</name>
    <dbReference type="NCBI Taxonomy" id="318751"/>
    <lineage>
        <taxon>Eukaryota</taxon>
        <taxon>Fungi</taxon>
        <taxon>Dikarya</taxon>
        <taxon>Ascomycota</taxon>
        <taxon>Pezizomycotina</taxon>
        <taxon>Dothideomycetes</taxon>
        <taxon>Pleosporomycetidae</taxon>
        <taxon>Pleosporales</taxon>
        <taxon>Sporormiaceae</taxon>
        <taxon>Westerdykella</taxon>
    </lineage>
</organism>
<evidence type="ECO:0000256" key="2">
    <source>
        <dbReference type="ARBA" id="ARBA00023043"/>
    </source>
</evidence>
<keyword evidence="2" id="KW-0040">ANK repeat</keyword>
<dbReference type="AlphaFoldDB" id="A0A6A6JL75"/>
<keyword evidence="4" id="KW-1185">Reference proteome</keyword>
<dbReference type="Gene3D" id="1.25.40.20">
    <property type="entry name" value="Ankyrin repeat-containing domain"/>
    <property type="match status" value="1"/>
</dbReference>
<dbReference type="EMBL" id="ML986491">
    <property type="protein sequence ID" value="KAF2277257.1"/>
    <property type="molecule type" value="Genomic_DNA"/>
</dbReference>
<dbReference type="InterPro" id="IPR036770">
    <property type="entry name" value="Ankyrin_rpt-contain_sf"/>
</dbReference>
<dbReference type="PANTHER" id="PTHR24198:SF165">
    <property type="entry name" value="ANKYRIN REPEAT-CONTAINING PROTEIN-RELATED"/>
    <property type="match status" value="1"/>
</dbReference>